<protein>
    <submittedName>
        <fullName evidence="2">Uncharacterized protein</fullName>
    </submittedName>
</protein>
<sequence>MWRKLIFWLIGLAGFLLFAVSGLVLYSVVLDRLAVGDPEGTNRLTFLSLLATMCLGAFIARPAFLKLIALIKSQTR</sequence>
<comment type="caution">
    <text evidence="2">The sequence shown here is derived from an EMBL/GenBank/DDBJ whole genome shotgun (WGS) entry which is preliminary data.</text>
</comment>
<evidence type="ECO:0000256" key="1">
    <source>
        <dbReference type="SAM" id="Phobius"/>
    </source>
</evidence>
<keyword evidence="1" id="KW-1133">Transmembrane helix</keyword>
<accession>A0ABT5HQX8</accession>
<feature type="transmembrane region" description="Helical" evidence="1">
    <location>
        <begin position="46"/>
        <end position="71"/>
    </location>
</feature>
<evidence type="ECO:0000313" key="2">
    <source>
        <dbReference type="EMBL" id="MDC7682481.1"/>
    </source>
</evidence>
<organism evidence="2 3">
    <name type="scientific">Asticcacaulis aquaticus</name>
    <dbReference type="NCBI Taxonomy" id="2984212"/>
    <lineage>
        <taxon>Bacteria</taxon>
        <taxon>Pseudomonadati</taxon>
        <taxon>Pseudomonadota</taxon>
        <taxon>Alphaproteobacteria</taxon>
        <taxon>Caulobacterales</taxon>
        <taxon>Caulobacteraceae</taxon>
        <taxon>Asticcacaulis</taxon>
    </lineage>
</organism>
<name>A0ABT5HQX8_9CAUL</name>
<dbReference type="Proteomes" id="UP001214854">
    <property type="component" value="Unassembled WGS sequence"/>
</dbReference>
<keyword evidence="1" id="KW-0472">Membrane</keyword>
<dbReference type="RefSeq" id="WP_272746968.1">
    <property type="nucleotide sequence ID" value="NZ_JAQQKX010000002.1"/>
</dbReference>
<keyword evidence="3" id="KW-1185">Reference proteome</keyword>
<proteinExistence type="predicted"/>
<gene>
    <name evidence="2" type="ORF">PQU92_04290</name>
</gene>
<dbReference type="EMBL" id="JAQQKX010000002">
    <property type="protein sequence ID" value="MDC7682481.1"/>
    <property type="molecule type" value="Genomic_DNA"/>
</dbReference>
<reference evidence="2 3" key="1">
    <citation type="submission" date="2023-01" db="EMBL/GenBank/DDBJ databases">
        <title>Novel species of the genus Asticcacaulis isolated from rivers.</title>
        <authorList>
            <person name="Lu H."/>
        </authorList>
    </citation>
    <scope>NUCLEOTIDE SEQUENCE [LARGE SCALE GENOMIC DNA]</scope>
    <source>
        <strain evidence="2 3">BYS171W</strain>
    </source>
</reference>
<evidence type="ECO:0000313" key="3">
    <source>
        <dbReference type="Proteomes" id="UP001214854"/>
    </source>
</evidence>
<keyword evidence="1" id="KW-0812">Transmembrane</keyword>